<reference evidence="3 4" key="1">
    <citation type="submission" date="2016-10" db="EMBL/GenBank/DDBJ databases">
        <authorList>
            <person name="Varghese N."/>
            <person name="Submissions S."/>
        </authorList>
    </citation>
    <scope>NUCLEOTIDE SEQUENCE [LARGE SCALE GENOMIC DNA]</scope>
    <source>
        <strain evidence="3 4">PL 12/M</strain>
    </source>
</reference>
<evidence type="ECO:0000313" key="3">
    <source>
        <dbReference type="EMBL" id="SDG15524.1"/>
    </source>
</evidence>
<proteinExistence type="predicted"/>
<evidence type="ECO:0000313" key="4">
    <source>
        <dbReference type="Proteomes" id="UP000199259"/>
    </source>
</evidence>
<keyword evidence="4" id="KW-1185">Reference proteome</keyword>
<feature type="region of interest" description="Disordered" evidence="1">
    <location>
        <begin position="266"/>
        <end position="293"/>
    </location>
</feature>
<dbReference type="InterPro" id="IPR055913">
    <property type="entry name" value="DUF7490"/>
</dbReference>
<comment type="caution">
    <text evidence="3">The sequence shown here is derived from an EMBL/GenBank/DDBJ whole genome shotgun (WGS) entry which is preliminary data.</text>
</comment>
<protein>
    <recommendedName>
        <fullName evidence="2">DUF7490 domain-containing protein</fullName>
    </recommendedName>
</protein>
<dbReference type="Pfam" id="PF24318">
    <property type="entry name" value="DUF7490"/>
    <property type="match status" value="1"/>
</dbReference>
<dbReference type="Proteomes" id="UP000199259">
    <property type="component" value="Unassembled WGS sequence"/>
</dbReference>
<evidence type="ECO:0000259" key="2">
    <source>
        <dbReference type="Pfam" id="PF24318"/>
    </source>
</evidence>
<dbReference type="EMBL" id="FNCA01000008">
    <property type="protein sequence ID" value="SDG15524.1"/>
    <property type="molecule type" value="Genomic_DNA"/>
</dbReference>
<name>A0A7Z7FF09_9EURY</name>
<evidence type="ECO:0000256" key="1">
    <source>
        <dbReference type="SAM" id="MobiDB-lite"/>
    </source>
</evidence>
<feature type="domain" description="DUF7490" evidence="2">
    <location>
        <begin position="45"/>
        <end position="134"/>
    </location>
</feature>
<organism evidence="3 4">
    <name type="scientific">Methanolobus vulcani</name>
    <dbReference type="NCBI Taxonomy" id="38026"/>
    <lineage>
        <taxon>Archaea</taxon>
        <taxon>Methanobacteriati</taxon>
        <taxon>Methanobacteriota</taxon>
        <taxon>Stenosarchaea group</taxon>
        <taxon>Methanomicrobia</taxon>
        <taxon>Methanosarcinales</taxon>
        <taxon>Methanosarcinaceae</taxon>
        <taxon>Methanolobus</taxon>
    </lineage>
</organism>
<accession>A0A7Z7FF09</accession>
<sequence>MKVMNLLFFFFIFAFCVSSGCINQNMIEETPHPTITNVDVMSTPDGEEFELKVTAYIMNPLNTDTGSLSLKVKSKDPSTNLITSEHEESVGYLKAQEQSYKTISFNVPKSGEQLVVIELFEDGSLLDESTTHVRLASAVTEEVPNVILTDLMIETIQATNYGEDIIFEASPGLYNQGNEANKITVVVTAIVDDYTRYTGSAIASNLENNQKTRATVRMTVPADGSYSFSVDVIVDGKVTSSAATTSSIKLHDLKLETPTTYALVASSSPVEEMPTTEATEEVATDSSSGQPSPGFETPVFIIAMLCAMGILKRWKKDR</sequence>
<dbReference type="PROSITE" id="PS51257">
    <property type="entry name" value="PROKAR_LIPOPROTEIN"/>
    <property type="match status" value="1"/>
</dbReference>
<dbReference type="AlphaFoldDB" id="A0A7Z7FF09"/>
<gene>
    <name evidence="3" type="ORF">SAMN04488589_2294</name>
</gene>